<keyword evidence="2" id="KW-1185">Reference proteome</keyword>
<proteinExistence type="predicted"/>
<accession>A0A9D5H7W2</accession>
<dbReference type="AlphaFoldDB" id="A0A9D5H7W2"/>
<dbReference type="EMBL" id="JAGGNH010000007">
    <property type="protein sequence ID" value="KAJ0966513.1"/>
    <property type="molecule type" value="Genomic_DNA"/>
</dbReference>
<gene>
    <name evidence="1" type="ORF">J5N97_023430</name>
</gene>
<reference evidence="1" key="1">
    <citation type="submission" date="2021-03" db="EMBL/GenBank/DDBJ databases">
        <authorList>
            <person name="Li Z."/>
            <person name="Yang C."/>
        </authorList>
    </citation>
    <scope>NUCLEOTIDE SEQUENCE</scope>
    <source>
        <strain evidence="1">Dzin_1.0</strain>
        <tissue evidence="1">Leaf</tissue>
    </source>
</reference>
<sequence length="85" mass="10028">MWSRSLLHRMVDYPGTSLQCFDNVFLHSVTWPIEPCVIPGRRLDSTRWLKTSTHYLLRTWNSRTVVNVAENSLFICEFIVQRSVD</sequence>
<name>A0A9D5H7W2_9LILI</name>
<dbReference type="Proteomes" id="UP001085076">
    <property type="component" value="Miscellaneous, Linkage group lg07"/>
</dbReference>
<comment type="caution">
    <text evidence="1">The sequence shown here is derived from an EMBL/GenBank/DDBJ whole genome shotgun (WGS) entry which is preliminary data.</text>
</comment>
<evidence type="ECO:0000313" key="1">
    <source>
        <dbReference type="EMBL" id="KAJ0966513.1"/>
    </source>
</evidence>
<evidence type="ECO:0000313" key="2">
    <source>
        <dbReference type="Proteomes" id="UP001085076"/>
    </source>
</evidence>
<organism evidence="1 2">
    <name type="scientific">Dioscorea zingiberensis</name>
    <dbReference type="NCBI Taxonomy" id="325984"/>
    <lineage>
        <taxon>Eukaryota</taxon>
        <taxon>Viridiplantae</taxon>
        <taxon>Streptophyta</taxon>
        <taxon>Embryophyta</taxon>
        <taxon>Tracheophyta</taxon>
        <taxon>Spermatophyta</taxon>
        <taxon>Magnoliopsida</taxon>
        <taxon>Liliopsida</taxon>
        <taxon>Dioscoreales</taxon>
        <taxon>Dioscoreaceae</taxon>
        <taxon>Dioscorea</taxon>
    </lineage>
</organism>
<protein>
    <submittedName>
        <fullName evidence="1">Uncharacterized protein</fullName>
    </submittedName>
</protein>
<reference evidence="1" key="2">
    <citation type="journal article" date="2022" name="Hortic Res">
        <title>The genome of Dioscorea zingiberensis sheds light on the biosynthesis, origin and evolution of the medicinally important diosgenin saponins.</title>
        <authorList>
            <person name="Li Y."/>
            <person name="Tan C."/>
            <person name="Li Z."/>
            <person name="Guo J."/>
            <person name="Li S."/>
            <person name="Chen X."/>
            <person name="Wang C."/>
            <person name="Dai X."/>
            <person name="Yang H."/>
            <person name="Song W."/>
            <person name="Hou L."/>
            <person name="Xu J."/>
            <person name="Tong Z."/>
            <person name="Xu A."/>
            <person name="Yuan X."/>
            <person name="Wang W."/>
            <person name="Yang Q."/>
            <person name="Chen L."/>
            <person name="Sun Z."/>
            <person name="Wang K."/>
            <person name="Pan B."/>
            <person name="Chen J."/>
            <person name="Bao Y."/>
            <person name="Liu F."/>
            <person name="Qi X."/>
            <person name="Gang D.R."/>
            <person name="Wen J."/>
            <person name="Li J."/>
        </authorList>
    </citation>
    <scope>NUCLEOTIDE SEQUENCE</scope>
    <source>
        <strain evidence="1">Dzin_1.0</strain>
    </source>
</reference>